<evidence type="ECO:0000313" key="2">
    <source>
        <dbReference type="EMBL" id="KAK9166016.1"/>
    </source>
</evidence>
<keyword evidence="3" id="KW-1185">Reference proteome</keyword>
<feature type="region of interest" description="Disordered" evidence="1">
    <location>
        <begin position="110"/>
        <end position="158"/>
    </location>
</feature>
<organism evidence="2 3">
    <name type="scientific">Stephania cephalantha</name>
    <dbReference type="NCBI Taxonomy" id="152367"/>
    <lineage>
        <taxon>Eukaryota</taxon>
        <taxon>Viridiplantae</taxon>
        <taxon>Streptophyta</taxon>
        <taxon>Embryophyta</taxon>
        <taxon>Tracheophyta</taxon>
        <taxon>Spermatophyta</taxon>
        <taxon>Magnoliopsida</taxon>
        <taxon>Ranunculales</taxon>
        <taxon>Menispermaceae</taxon>
        <taxon>Menispermoideae</taxon>
        <taxon>Cissampelideae</taxon>
        <taxon>Stephania</taxon>
    </lineage>
</organism>
<dbReference type="Proteomes" id="UP001419268">
    <property type="component" value="Unassembled WGS sequence"/>
</dbReference>
<feature type="region of interest" description="Disordered" evidence="1">
    <location>
        <begin position="193"/>
        <end position="241"/>
    </location>
</feature>
<comment type="caution">
    <text evidence="2">The sequence shown here is derived from an EMBL/GenBank/DDBJ whole genome shotgun (WGS) entry which is preliminary data.</text>
</comment>
<reference evidence="2 3" key="1">
    <citation type="submission" date="2024-01" db="EMBL/GenBank/DDBJ databases">
        <title>Genome assemblies of Stephania.</title>
        <authorList>
            <person name="Yang L."/>
        </authorList>
    </citation>
    <scope>NUCLEOTIDE SEQUENCE [LARGE SCALE GENOMIC DNA]</scope>
    <source>
        <strain evidence="2">JXDWG</strain>
        <tissue evidence="2">Leaf</tissue>
    </source>
</reference>
<protein>
    <submittedName>
        <fullName evidence="2">Uncharacterized protein</fullName>
    </submittedName>
</protein>
<evidence type="ECO:0000313" key="3">
    <source>
        <dbReference type="Proteomes" id="UP001419268"/>
    </source>
</evidence>
<gene>
    <name evidence="2" type="ORF">Scep_001207</name>
</gene>
<sequence>MALSRQCIANDSRHDNASLMIQLKMFKGIWFSICQKHLWICQGPRRTGEDRARDKRARRVTFEGSSRDKVEATVEADTTARDETKSWWRGWRRGTVKAQRWWRRGTVKAKRVGGGEGRSRTVEGGTAARTVEPERRRSTRRGRWMRDGGDGDGGREDDLDEREYAMFTSKAKLYAIAFPLSRAVIDEDGPGDYWPETSQHGGMGASAMIGQGRDSASASRGSDNHLRRGGFGCHPLSSSSW</sequence>
<name>A0AAP0Q7H6_9MAGN</name>
<accession>A0AAP0Q7H6</accession>
<dbReference type="AlphaFoldDB" id="A0AAP0Q7H6"/>
<evidence type="ECO:0000256" key="1">
    <source>
        <dbReference type="SAM" id="MobiDB-lite"/>
    </source>
</evidence>
<dbReference type="EMBL" id="JBBNAG010000001">
    <property type="protein sequence ID" value="KAK9166016.1"/>
    <property type="molecule type" value="Genomic_DNA"/>
</dbReference>
<proteinExistence type="predicted"/>
<feature type="compositionally biased region" description="Basic and acidic residues" evidence="1">
    <location>
        <begin position="144"/>
        <end position="156"/>
    </location>
</feature>